<protein>
    <submittedName>
        <fullName evidence="2">Uncharacterized protein</fullName>
    </submittedName>
</protein>
<feature type="compositionally biased region" description="Polar residues" evidence="1">
    <location>
        <begin position="19"/>
        <end position="33"/>
    </location>
</feature>
<keyword evidence="3" id="KW-1185">Reference proteome</keyword>
<feature type="region of interest" description="Disordered" evidence="1">
    <location>
        <begin position="1"/>
        <end position="33"/>
    </location>
</feature>
<dbReference type="AlphaFoldDB" id="A0A0E0A6J7"/>
<dbReference type="EnsemblPlants" id="OGLUM06G07190.1">
    <property type="protein sequence ID" value="OGLUM06G07190.1"/>
    <property type="gene ID" value="OGLUM06G07190"/>
</dbReference>
<feature type="compositionally biased region" description="Low complexity" evidence="1">
    <location>
        <begin position="8"/>
        <end position="18"/>
    </location>
</feature>
<sequence length="72" mass="7649">MAPPQPPARRVVAPRSSSKLTQPRNGQVGGSRTSDLTAHAVESLAYGSHFVGPHISDSTVQQLSQRIPFTLA</sequence>
<reference evidence="2" key="2">
    <citation type="submission" date="2018-05" db="EMBL/GenBank/DDBJ databases">
        <title>OgluRS3 (Oryza glumaepatula Reference Sequence Version 3).</title>
        <authorList>
            <person name="Zhang J."/>
            <person name="Kudrna D."/>
            <person name="Lee S."/>
            <person name="Talag J."/>
            <person name="Welchert J."/>
            <person name="Wing R.A."/>
        </authorList>
    </citation>
    <scope>NUCLEOTIDE SEQUENCE [LARGE SCALE GENOMIC DNA]</scope>
</reference>
<evidence type="ECO:0000313" key="3">
    <source>
        <dbReference type="Proteomes" id="UP000026961"/>
    </source>
</evidence>
<dbReference type="Gramene" id="OGLUM06G07190.1">
    <property type="protein sequence ID" value="OGLUM06G07190.1"/>
    <property type="gene ID" value="OGLUM06G07190"/>
</dbReference>
<evidence type="ECO:0000256" key="1">
    <source>
        <dbReference type="SAM" id="MobiDB-lite"/>
    </source>
</evidence>
<organism evidence="2">
    <name type="scientific">Oryza glumipatula</name>
    <dbReference type="NCBI Taxonomy" id="40148"/>
    <lineage>
        <taxon>Eukaryota</taxon>
        <taxon>Viridiplantae</taxon>
        <taxon>Streptophyta</taxon>
        <taxon>Embryophyta</taxon>
        <taxon>Tracheophyta</taxon>
        <taxon>Spermatophyta</taxon>
        <taxon>Magnoliopsida</taxon>
        <taxon>Liliopsida</taxon>
        <taxon>Poales</taxon>
        <taxon>Poaceae</taxon>
        <taxon>BOP clade</taxon>
        <taxon>Oryzoideae</taxon>
        <taxon>Oryzeae</taxon>
        <taxon>Oryzinae</taxon>
        <taxon>Oryza</taxon>
    </lineage>
</organism>
<evidence type="ECO:0000313" key="2">
    <source>
        <dbReference type="EnsemblPlants" id="OGLUM06G07190.1"/>
    </source>
</evidence>
<dbReference type="Proteomes" id="UP000026961">
    <property type="component" value="Chromosome 6"/>
</dbReference>
<reference evidence="2" key="1">
    <citation type="submission" date="2015-04" db="UniProtKB">
        <authorList>
            <consortium name="EnsemblPlants"/>
        </authorList>
    </citation>
    <scope>IDENTIFICATION</scope>
</reference>
<name>A0A0E0A6J7_9ORYZ</name>
<proteinExistence type="predicted"/>
<dbReference type="HOGENOM" id="CLU_2726297_0_0_1"/>
<accession>A0A0E0A6J7</accession>